<dbReference type="Proteomes" id="UP000723463">
    <property type="component" value="Unassembled WGS sequence"/>
</dbReference>
<evidence type="ECO:0000313" key="8">
    <source>
        <dbReference type="EMBL" id="KAF9548324.1"/>
    </source>
</evidence>
<dbReference type="GO" id="GO:0005634">
    <property type="term" value="C:nucleus"/>
    <property type="evidence" value="ECO:0007669"/>
    <property type="project" value="TreeGrafter"/>
</dbReference>
<feature type="domain" description="Ubiquitin-like protease family profile" evidence="7">
    <location>
        <begin position="377"/>
        <end position="578"/>
    </location>
</feature>
<feature type="region of interest" description="Disordered" evidence="6">
    <location>
        <begin position="30"/>
        <end position="55"/>
    </location>
</feature>
<dbReference type="SUPFAM" id="SSF54001">
    <property type="entry name" value="Cysteine proteinases"/>
    <property type="match status" value="1"/>
</dbReference>
<gene>
    <name evidence="8" type="ORF">EC957_006820</name>
</gene>
<organism evidence="8 9">
    <name type="scientific">Mortierella hygrophila</name>
    <dbReference type="NCBI Taxonomy" id="979708"/>
    <lineage>
        <taxon>Eukaryota</taxon>
        <taxon>Fungi</taxon>
        <taxon>Fungi incertae sedis</taxon>
        <taxon>Mucoromycota</taxon>
        <taxon>Mortierellomycotina</taxon>
        <taxon>Mortierellomycetes</taxon>
        <taxon>Mortierellales</taxon>
        <taxon>Mortierellaceae</taxon>
        <taxon>Mortierella</taxon>
    </lineage>
</organism>
<evidence type="ECO:0000256" key="6">
    <source>
        <dbReference type="SAM" id="MobiDB-lite"/>
    </source>
</evidence>
<feature type="region of interest" description="Disordered" evidence="6">
    <location>
        <begin position="485"/>
        <end position="578"/>
    </location>
</feature>
<dbReference type="Pfam" id="PF02902">
    <property type="entry name" value="Peptidase_C48"/>
    <property type="match status" value="1"/>
</dbReference>
<keyword evidence="5" id="KW-0378">Hydrolase</keyword>
<reference evidence="8" key="1">
    <citation type="journal article" date="2020" name="Fungal Divers.">
        <title>Resolving the Mortierellaceae phylogeny through synthesis of multi-gene phylogenetics and phylogenomics.</title>
        <authorList>
            <person name="Vandepol N."/>
            <person name="Liber J."/>
            <person name="Desiro A."/>
            <person name="Na H."/>
            <person name="Kennedy M."/>
            <person name="Barry K."/>
            <person name="Grigoriev I.V."/>
            <person name="Miller A.N."/>
            <person name="O'Donnell K."/>
            <person name="Stajich J.E."/>
            <person name="Bonito G."/>
        </authorList>
    </citation>
    <scope>NUCLEOTIDE SEQUENCE</scope>
    <source>
        <strain evidence="8">NRRL 2591</strain>
    </source>
</reference>
<evidence type="ECO:0000313" key="9">
    <source>
        <dbReference type="Proteomes" id="UP000723463"/>
    </source>
</evidence>
<evidence type="ECO:0000256" key="2">
    <source>
        <dbReference type="ARBA" id="ARBA00022553"/>
    </source>
</evidence>
<evidence type="ECO:0000259" key="7">
    <source>
        <dbReference type="PROSITE" id="PS50600"/>
    </source>
</evidence>
<comment type="similarity">
    <text evidence="1">Belongs to the peptidase C48 family.</text>
</comment>
<name>A0A9P6K6A7_9FUNG</name>
<dbReference type="PROSITE" id="PS50600">
    <property type="entry name" value="ULP_PROTEASE"/>
    <property type="match status" value="1"/>
</dbReference>
<evidence type="ECO:0000256" key="1">
    <source>
        <dbReference type="ARBA" id="ARBA00005234"/>
    </source>
</evidence>
<dbReference type="Gene3D" id="3.40.395.10">
    <property type="entry name" value="Adenoviral Proteinase, Chain A"/>
    <property type="match status" value="1"/>
</dbReference>
<keyword evidence="4" id="KW-0833">Ubl conjugation pathway</keyword>
<comment type="caution">
    <text evidence="8">The sequence shown here is derived from an EMBL/GenBank/DDBJ whole genome shotgun (WGS) entry which is preliminary data.</text>
</comment>
<keyword evidence="3" id="KW-0645">Protease</keyword>
<dbReference type="GO" id="GO:0070139">
    <property type="term" value="F:SUMO-specific endopeptidase activity"/>
    <property type="evidence" value="ECO:0007669"/>
    <property type="project" value="TreeGrafter"/>
</dbReference>
<dbReference type="PANTHER" id="PTHR46896">
    <property type="entry name" value="SENTRIN-SPECIFIC PROTEASE"/>
    <property type="match status" value="1"/>
</dbReference>
<feature type="compositionally biased region" description="Basic and acidic residues" evidence="6">
    <location>
        <begin position="538"/>
        <end position="557"/>
    </location>
</feature>
<feature type="compositionally biased region" description="Low complexity" evidence="6">
    <location>
        <begin position="493"/>
        <end position="503"/>
    </location>
</feature>
<dbReference type="GO" id="GO:0016926">
    <property type="term" value="P:protein desumoylation"/>
    <property type="evidence" value="ECO:0007669"/>
    <property type="project" value="TreeGrafter"/>
</dbReference>
<accession>A0A9P6K6A7</accession>
<keyword evidence="2" id="KW-0597">Phosphoprotein</keyword>
<dbReference type="GO" id="GO:0005737">
    <property type="term" value="C:cytoplasm"/>
    <property type="evidence" value="ECO:0007669"/>
    <property type="project" value="TreeGrafter"/>
</dbReference>
<dbReference type="GO" id="GO:0006508">
    <property type="term" value="P:proteolysis"/>
    <property type="evidence" value="ECO:0007669"/>
    <property type="project" value="UniProtKB-KW"/>
</dbReference>
<evidence type="ECO:0000256" key="3">
    <source>
        <dbReference type="ARBA" id="ARBA00022670"/>
    </source>
</evidence>
<dbReference type="InterPro" id="IPR003653">
    <property type="entry name" value="Peptidase_C48_C"/>
</dbReference>
<dbReference type="InterPro" id="IPR051947">
    <property type="entry name" value="Sentrin-specific_protease"/>
</dbReference>
<protein>
    <recommendedName>
        <fullName evidence="7">Ubiquitin-like protease family profile domain-containing protein</fullName>
    </recommendedName>
</protein>
<dbReference type="PANTHER" id="PTHR46896:SF3">
    <property type="entry name" value="FI06413P-RELATED"/>
    <property type="match status" value="1"/>
</dbReference>
<dbReference type="EMBL" id="JAAAXW010000031">
    <property type="protein sequence ID" value="KAF9548324.1"/>
    <property type="molecule type" value="Genomic_DNA"/>
</dbReference>
<keyword evidence="9" id="KW-1185">Reference proteome</keyword>
<sequence length="578" mass="64050">MSTSSVDLDMDDTDDAVALVREPPSRMSFPSYSGLLKPSATASAKRPARGIPISMPTTQRRESNFSFFTPNAALVTGSREGGSPKRPVFGAQMISHTIESHRLAHSLGSLESRKKQKQTEVVLLSDEDDMKDRTCSYRRVAWLHGSGFSTSIKITLSHCDSSGIAKLRTEFDLNKARIAINEDRIAINKVRIGFNKSSNTSDETKCNFRKDDVDVRVGTKIDIKRQMMMVQLGPDRFIINIDKNATKIPHHTVRAVGYYIEGETKLIVLNTSEKLDPESILAPYYDPSPLSGKGRRLVLYTTSEKPNIEEYCDRLASKGCSTHKLTSESAGRYLEELRSVRSSVEPPSAGTNVVVPHIPVNPGDIEPRQTTVKTRSIAVHIEDLARLFESDFLNDILIEFGLKYIYEGLEKRNPELAKRTYIFNSFFYQRLIDKPAAGMSSYDAVKSWTNKIDLFAMDSIVVPICEKAHWYLAIITNPGLLLKEDSDDQSRTNSNESSNAASPIPSPARDSTSGSPADSPVFPSVTESMDSLAGSTKDLLRIKGEHGIDQDAPERTESATGRPKRVLRSTVPVDVKAK</sequence>
<proteinExistence type="inferred from homology"/>
<evidence type="ECO:0000256" key="4">
    <source>
        <dbReference type="ARBA" id="ARBA00022786"/>
    </source>
</evidence>
<dbReference type="AlphaFoldDB" id="A0A9P6K6A7"/>
<evidence type="ECO:0000256" key="5">
    <source>
        <dbReference type="ARBA" id="ARBA00022801"/>
    </source>
</evidence>
<dbReference type="InterPro" id="IPR038765">
    <property type="entry name" value="Papain-like_cys_pep_sf"/>
</dbReference>